<dbReference type="Proteomes" id="UP000267096">
    <property type="component" value="Unassembled WGS sequence"/>
</dbReference>
<dbReference type="GO" id="GO:0003937">
    <property type="term" value="F:IMP cyclohydrolase activity"/>
    <property type="evidence" value="ECO:0007669"/>
    <property type="project" value="InterPro"/>
</dbReference>
<accession>A0A0M3KAR5</accession>
<dbReference type="Pfam" id="PF01808">
    <property type="entry name" value="AICARFT_IMPCHas"/>
    <property type="match status" value="2"/>
</dbReference>
<dbReference type="PANTHER" id="PTHR11692:SF0">
    <property type="entry name" value="BIFUNCTIONAL PURINE BIOSYNTHESIS PROTEIN ATIC"/>
    <property type="match status" value="1"/>
</dbReference>
<name>A0A0M3KAR5_ANISI</name>
<evidence type="ECO:0000313" key="1">
    <source>
        <dbReference type="EMBL" id="VDK60467.1"/>
    </source>
</evidence>
<dbReference type="GO" id="GO:0005829">
    <property type="term" value="C:cytosol"/>
    <property type="evidence" value="ECO:0007669"/>
    <property type="project" value="TreeGrafter"/>
</dbReference>
<dbReference type="SUPFAM" id="SSF53927">
    <property type="entry name" value="Cytidine deaminase-like"/>
    <property type="match status" value="1"/>
</dbReference>
<keyword evidence="2" id="KW-1185">Reference proteome</keyword>
<gene>
    <name evidence="1" type="ORF">ASIM_LOCUS17463</name>
</gene>
<dbReference type="SMART" id="SM00798">
    <property type="entry name" value="AICARFT_IMPCHas"/>
    <property type="match status" value="1"/>
</dbReference>
<reference evidence="3" key="1">
    <citation type="submission" date="2017-02" db="UniProtKB">
        <authorList>
            <consortium name="WormBaseParasite"/>
        </authorList>
    </citation>
    <scope>IDENTIFICATION</scope>
</reference>
<dbReference type="WBParaSite" id="ASIM_0001806101-mRNA-1">
    <property type="protein sequence ID" value="ASIM_0001806101-mRNA-1"/>
    <property type="gene ID" value="ASIM_0001806101"/>
</dbReference>
<evidence type="ECO:0000313" key="2">
    <source>
        <dbReference type="Proteomes" id="UP000267096"/>
    </source>
</evidence>
<dbReference type="PANTHER" id="PTHR11692">
    <property type="entry name" value="BIFUNCTIONAL PURINE BIOSYNTHESIS PROTEIN PURH"/>
    <property type="match status" value="1"/>
</dbReference>
<sequence>MVPLMLDEHKEVNHPEKNAQILARKMIRTTEHHHHKFSVRLNFRKPTLTIRIIRDSVQLQAFEHTTSYDESISGYMRRQLTVNGERCIPLRYGTNPHQKDDAELYIRNREMPLKVLNGAPGYINILDALNAWQLVSELKQATGLPAASSFKHVSPAGAAIGTPLNASEAASCMVADLALSTKHPSLAAAYARARGYKNLLVDPQYMPSETEERTIFGLRLKQKRNTAVVSAETFKNIVSKSKELPQSAVNDLIVATIAVKYTQSNSVCFAHRGQVISFV</sequence>
<evidence type="ECO:0000313" key="3">
    <source>
        <dbReference type="WBParaSite" id="ASIM_0001806101-mRNA-1"/>
    </source>
</evidence>
<proteinExistence type="predicted"/>
<protein>
    <submittedName>
        <fullName evidence="3">Bifunctional purine biosynthesis protein PURH (inferred by orthology to a human protein)</fullName>
    </submittedName>
</protein>
<dbReference type="InterPro" id="IPR016193">
    <property type="entry name" value="Cytidine_deaminase-like"/>
</dbReference>
<dbReference type="GO" id="GO:0006189">
    <property type="term" value="P:'de novo' IMP biosynthetic process"/>
    <property type="evidence" value="ECO:0007669"/>
    <property type="project" value="TreeGrafter"/>
</dbReference>
<reference evidence="1 2" key="2">
    <citation type="submission" date="2018-11" db="EMBL/GenBank/DDBJ databases">
        <authorList>
            <consortium name="Pathogen Informatics"/>
        </authorList>
    </citation>
    <scope>NUCLEOTIDE SEQUENCE [LARGE SCALE GENOMIC DNA]</scope>
</reference>
<dbReference type="InterPro" id="IPR024051">
    <property type="entry name" value="AICAR_Tfase_dup_dom_sf"/>
</dbReference>
<dbReference type="OrthoDB" id="6017153at2759"/>
<dbReference type="AlphaFoldDB" id="A0A0M3KAR5"/>
<organism evidence="3">
    <name type="scientific">Anisakis simplex</name>
    <name type="common">Herring worm</name>
    <dbReference type="NCBI Taxonomy" id="6269"/>
    <lineage>
        <taxon>Eukaryota</taxon>
        <taxon>Metazoa</taxon>
        <taxon>Ecdysozoa</taxon>
        <taxon>Nematoda</taxon>
        <taxon>Chromadorea</taxon>
        <taxon>Rhabditida</taxon>
        <taxon>Spirurina</taxon>
        <taxon>Ascaridomorpha</taxon>
        <taxon>Ascaridoidea</taxon>
        <taxon>Anisakidae</taxon>
        <taxon>Anisakis</taxon>
        <taxon>Anisakis simplex complex</taxon>
    </lineage>
</organism>
<dbReference type="GO" id="GO:0004643">
    <property type="term" value="F:phosphoribosylaminoimidazolecarboxamide formyltransferase activity"/>
    <property type="evidence" value="ECO:0007669"/>
    <property type="project" value="InterPro"/>
</dbReference>
<dbReference type="Gene3D" id="3.40.140.20">
    <property type="match status" value="2"/>
</dbReference>
<dbReference type="InterPro" id="IPR002695">
    <property type="entry name" value="PurH-like"/>
</dbReference>
<dbReference type="EMBL" id="UYRR01034157">
    <property type="protein sequence ID" value="VDK60467.1"/>
    <property type="molecule type" value="Genomic_DNA"/>
</dbReference>